<dbReference type="OrthoDB" id="423343at2759"/>
<reference evidence="3 4" key="1">
    <citation type="journal article" date="2017" name="Mol. Biol. Evol.">
        <title>The 4-celled Tetrabaena socialis nuclear genome reveals the essential components for genetic control of cell number at the origin of multicellularity in the volvocine lineage.</title>
        <authorList>
            <person name="Featherston J."/>
            <person name="Arakaki Y."/>
            <person name="Hanschen E.R."/>
            <person name="Ferris P.J."/>
            <person name="Michod R.E."/>
            <person name="Olson B.J.S.C."/>
            <person name="Nozaki H."/>
            <person name="Durand P.M."/>
        </authorList>
    </citation>
    <scope>NUCLEOTIDE SEQUENCE [LARGE SCALE GENOMIC DNA]</scope>
    <source>
        <strain evidence="3 4">NIES-571</strain>
    </source>
</reference>
<feature type="region of interest" description="Disordered" evidence="2">
    <location>
        <begin position="1"/>
        <end position="22"/>
    </location>
</feature>
<accession>A0A2J7ZS16</accession>
<keyword evidence="1" id="KW-0677">Repeat</keyword>
<dbReference type="EMBL" id="PGGS01000553">
    <property type="protein sequence ID" value="PNH03067.1"/>
    <property type="molecule type" value="Genomic_DNA"/>
</dbReference>
<feature type="compositionally biased region" description="Acidic residues" evidence="2">
    <location>
        <begin position="94"/>
        <end position="103"/>
    </location>
</feature>
<gene>
    <name evidence="3" type="ORF">TSOC_010902</name>
</gene>
<dbReference type="SMART" id="SM00698">
    <property type="entry name" value="MORN"/>
    <property type="match status" value="2"/>
</dbReference>
<keyword evidence="4" id="KW-1185">Reference proteome</keyword>
<evidence type="ECO:0000256" key="2">
    <source>
        <dbReference type="SAM" id="MobiDB-lite"/>
    </source>
</evidence>
<sequence length="361" mass="40112">MSKQPDDPLRQSPSTIRDDAEFPEPSLYFRVFESEEGEPDSKVRGDVNKLYDRWIEKYGRRWPEDGLNTEDMVWLAEVNRPKRGRPAPPGVPGEEADREDEFIPESGDVGDASPADPAAAGGAPSSKPGPPGSGAARRPLTDLDKTVAGGVWVTDEFESAEYEAGNLEKLWDMYLWDAEGKPTMMPDYPAAQQEGEESEDWDDFYTAYRRRGIDTEEARDAVWATDEFESDEDNTESEWAPEYVGAGLGLLAEDPLNPQYSLRHSNHPLAPFPGEPLKWASYVYPDFTTYEGLSKQSIPHGMGVMTFGTGTGGGFQMNQTRYGDRYEGEFQAGYAHGLGQFTSENTGEVFIGEFFAGQRHG</sequence>
<dbReference type="AlphaFoldDB" id="A0A2J7ZS16"/>
<dbReference type="SUPFAM" id="SSF82185">
    <property type="entry name" value="Histone H3 K4-specific methyltransferase SET7/9 N-terminal domain"/>
    <property type="match status" value="1"/>
</dbReference>
<organism evidence="3 4">
    <name type="scientific">Tetrabaena socialis</name>
    <dbReference type="NCBI Taxonomy" id="47790"/>
    <lineage>
        <taxon>Eukaryota</taxon>
        <taxon>Viridiplantae</taxon>
        <taxon>Chlorophyta</taxon>
        <taxon>core chlorophytes</taxon>
        <taxon>Chlorophyceae</taxon>
        <taxon>CS clade</taxon>
        <taxon>Chlamydomonadales</taxon>
        <taxon>Tetrabaenaceae</taxon>
        <taxon>Tetrabaena</taxon>
    </lineage>
</organism>
<evidence type="ECO:0000256" key="1">
    <source>
        <dbReference type="ARBA" id="ARBA00022737"/>
    </source>
</evidence>
<dbReference type="InterPro" id="IPR003409">
    <property type="entry name" value="MORN"/>
</dbReference>
<dbReference type="PANTHER" id="PTHR23084">
    <property type="entry name" value="PHOSPHATIDYLINOSITOL-4-PHOSPHATE 5-KINASE RELATED"/>
    <property type="match status" value="1"/>
</dbReference>
<protein>
    <submittedName>
        <fullName evidence="3">Uncharacterized protein</fullName>
    </submittedName>
</protein>
<dbReference type="Proteomes" id="UP000236333">
    <property type="component" value="Unassembled WGS sequence"/>
</dbReference>
<dbReference type="Pfam" id="PF02493">
    <property type="entry name" value="MORN"/>
    <property type="match status" value="3"/>
</dbReference>
<comment type="caution">
    <text evidence="3">The sequence shown here is derived from an EMBL/GenBank/DDBJ whole genome shotgun (WGS) entry which is preliminary data.</text>
</comment>
<dbReference type="PANTHER" id="PTHR23084:SF227">
    <property type="entry name" value="PHOSPHATIDYLINOSITOL-4-PHOSPHATE 5-KINASE RELATED"/>
    <property type="match status" value="1"/>
</dbReference>
<dbReference type="GO" id="GO:0016020">
    <property type="term" value="C:membrane"/>
    <property type="evidence" value="ECO:0007669"/>
    <property type="project" value="UniProtKB-ARBA"/>
</dbReference>
<evidence type="ECO:0000313" key="3">
    <source>
        <dbReference type="EMBL" id="PNH03067.1"/>
    </source>
</evidence>
<evidence type="ECO:0000313" key="4">
    <source>
        <dbReference type="Proteomes" id="UP000236333"/>
    </source>
</evidence>
<feature type="region of interest" description="Disordered" evidence="2">
    <location>
        <begin position="77"/>
        <end position="143"/>
    </location>
</feature>
<name>A0A2J7ZS16_9CHLO</name>
<proteinExistence type="predicted"/>
<feature type="compositionally biased region" description="Low complexity" evidence="2">
    <location>
        <begin position="110"/>
        <end position="126"/>
    </location>
</feature>